<dbReference type="Proteomes" id="UP000729913">
    <property type="component" value="Unassembled WGS sequence"/>
</dbReference>
<evidence type="ECO:0000313" key="2">
    <source>
        <dbReference type="Proteomes" id="UP000729913"/>
    </source>
</evidence>
<evidence type="ECO:0000313" key="1">
    <source>
        <dbReference type="EMBL" id="KAG8035058.1"/>
    </source>
</evidence>
<dbReference type="EMBL" id="JAAOIC020000064">
    <property type="protein sequence ID" value="KAG8035058.1"/>
    <property type="molecule type" value="Genomic_DNA"/>
</dbReference>
<reference evidence="1" key="2">
    <citation type="submission" date="2021-04" db="EMBL/GenBank/DDBJ databases">
        <title>Genome-wide patterns of bracovirus chromosomal integration into multiple host tissues during parasitism.</title>
        <authorList>
            <person name="Chebbi M.A.C."/>
        </authorList>
    </citation>
    <scope>NUCLEOTIDE SEQUENCE</scope>
    <source>
        <tissue evidence="1">Whole body</tissue>
    </source>
</reference>
<gene>
    <name evidence="1" type="ORF">G9C98_001548</name>
</gene>
<accession>A0A8J5V738</accession>
<reference evidence="1" key="1">
    <citation type="submission" date="2020-03" db="EMBL/GenBank/DDBJ databases">
        <authorList>
            <person name="Chebbi M.A."/>
            <person name="Drezen J.M."/>
        </authorList>
    </citation>
    <scope>NUCLEOTIDE SEQUENCE</scope>
    <source>
        <tissue evidence="1">Whole body</tissue>
    </source>
</reference>
<keyword evidence="2" id="KW-1185">Reference proteome</keyword>
<sequence>MMARVSIYKIVIFLPEPNISKKNNLVSCPCVSNSTAHPPIHPRVLFDVHLYDLQCLVRDRGSFRRGSRLLDFFLGQIFSRLSMLLLKLFINNFK</sequence>
<proteinExistence type="predicted"/>
<protein>
    <submittedName>
        <fullName evidence="1">Uncharacterized protein</fullName>
    </submittedName>
</protein>
<dbReference type="AlphaFoldDB" id="A0A8J5V738"/>
<comment type="caution">
    <text evidence="1">The sequence shown here is derived from an EMBL/GenBank/DDBJ whole genome shotgun (WGS) entry which is preliminary data.</text>
</comment>
<organism evidence="1 2">
    <name type="scientific">Cotesia typhae</name>
    <dbReference type="NCBI Taxonomy" id="2053667"/>
    <lineage>
        <taxon>Eukaryota</taxon>
        <taxon>Metazoa</taxon>
        <taxon>Ecdysozoa</taxon>
        <taxon>Arthropoda</taxon>
        <taxon>Hexapoda</taxon>
        <taxon>Insecta</taxon>
        <taxon>Pterygota</taxon>
        <taxon>Neoptera</taxon>
        <taxon>Endopterygota</taxon>
        <taxon>Hymenoptera</taxon>
        <taxon>Apocrita</taxon>
        <taxon>Ichneumonoidea</taxon>
        <taxon>Braconidae</taxon>
        <taxon>Microgastrinae</taxon>
        <taxon>Cotesia</taxon>
    </lineage>
</organism>
<name>A0A8J5V738_9HYME</name>